<keyword evidence="4 8" id="KW-0812">Transmembrane</keyword>
<evidence type="ECO:0000256" key="8">
    <source>
        <dbReference type="SAM" id="Phobius"/>
    </source>
</evidence>
<comment type="similarity">
    <text evidence="2 7">Belongs to the sodium:solute symporter (SSF) (TC 2.A.21) family.</text>
</comment>
<dbReference type="EMBL" id="DXGI01000433">
    <property type="protein sequence ID" value="HIW79759.1"/>
    <property type="molecule type" value="Genomic_DNA"/>
</dbReference>
<feature type="transmembrane region" description="Helical" evidence="8">
    <location>
        <begin position="410"/>
        <end position="430"/>
    </location>
</feature>
<evidence type="ECO:0000256" key="3">
    <source>
        <dbReference type="ARBA" id="ARBA00022448"/>
    </source>
</evidence>
<feature type="transmembrane region" description="Helical" evidence="8">
    <location>
        <begin position="366"/>
        <end position="390"/>
    </location>
</feature>
<comment type="caution">
    <text evidence="9">The sequence shown here is derived from an EMBL/GenBank/DDBJ whole genome shotgun (WGS) entry which is preliminary data.</text>
</comment>
<comment type="subcellular location">
    <subcellularLocation>
        <location evidence="1">Membrane</location>
        <topology evidence="1">Multi-pass membrane protein</topology>
    </subcellularLocation>
</comment>
<keyword evidence="3" id="KW-0813">Transport</keyword>
<dbReference type="GO" id="GO:0022857">
    <property type="term" value="F:transmembrane transporter activity"/>
    <property type="evidence" value="ECO:0007669"/>
    <property type="project" value="InterPro"/>
</dbReference>
<feature type="transmembrane region" description="Helical" evidence="8">
    <location>
        <begin position="180"/>
        <end position="198"/>
    </location>
</feature>
<evidence type="ECO:0000313" key="9">
    <source>
        <dbReference type="EMBL" id="HIW79759.1"/>
    </source>
</evidence>
<feature type="transmembrane region" description="Helical" evidence="8">
    <location>
        <begin position="442"/>
        <end position="461"/>
    </location>
</feature>
<feature type="transmembrane region" description="Helical" evidence="8">
    <location>
        <begin position="224"/>
        <end position="246"/>
    </location>
</feature>
<dbReference type="InterPro" id="IPR038377">
    <property type="entry name" value="Na/Glc_symporter_sf"/>
</dbReference>
<dbReference type="Pfam" id="PF00474">
    <property type="entry name" value="SSF"/>
    <property type="match status" value="1"/>
</dbReference>
<feature type="transmembrane region" description="Helical" evidence="8">
    <location>
        <begin position="310"/>
        <end position="339"/>
    </location>
</feature>
<feature type="transmembrane region" description="Helical" evidence="8">
    <location>
        <begin position="123"/>
        <end position="144"/>
    </location>
</feature>
<feature type="transmembrane region" description="Helical" evidence="8">
    <location>
        <begin position="6"/>
        <end position="24"/>
    </location>
</feature>
<dbReference type="AlphaFoldDB" id="A0A9D1R1X1"/>
<feature type="transmembrane region" description="Helical" evidence="8">
    <location>
        <begin position="71"/>
        <end position="91"/>
    </location>
</feature>
<evidence type="ECO:0000256" key="6">
    <source>
        <dbReference type="ARBA" id="ARBA00023136"/>
    </source>
</evidence>
<reference evidence="9" key="1">
    <citation type="journal article" date="2021" name="PeerJ">
        <title>Extensive microbial diversity within the chicken gut microbiome revealed by metagenomics and culture.</title>
        <authorList>
            <person name="Gilroy R."/>
            <person name="Ravi A."/>
            <person name="Getino M."/>
            <person name="Pursley I."/>
            <person name="Horton D.L."/>
            <person name="Alikhan N.F."/>
            <person name="Baker D."/>
            <person name="Gharbi K."/>
            <person name="Hall N."/>
            <person name="Watson M."/>
            <person name="Adriaenssens E.M."/>
            <person name="Foster-Nyarko E."/>
            <person name="Jarju S."/>
            <person name="Secka A."/>
            <person name="Antonio M."/>
            <person name="Oren A."/>
            <person name="Chaudhuri R.R."/>
            <person name="La Ragione R."/>
            <person name="Hildebrand F."/>
            <person name="Pallen M.J."/>
        </authorList>
    </citation>
    <scope>NUCLEOTIDE SEQUENCE</scope>
    <source>
        <strain evidence="9">ChiSxjej5B17-1746</strain>
    </source>
</reference>
<evidence type="ECO:0000256" key="4">
    <source>
        <dbReference type="ARBA" id="ARBA00022692"/>
    </source>
</evidence>
<evidence type="ECO:0000256" key="5">
    <source>
        <dbReference type="ARBA" id="ARBA00022989"/>
    </source>
</evidence>
<proteinExistence type="inferred from homology"/>
<evidence type="ECO:0000256" key="7">
    <source>
        <dbReference type="RuleBase" id="RU362091"/>
    </source>
</evidence>
<gene>
    <name evidence="9" type="ORF">H9874_11560</name>
</gene>
<reference evidence="9" key="2">
    <citation type="submission" date="2021-04" db="EMBL/GenBank/DDBJ databases">
        <authorList>
            <person name="Gilroy R."/>
        </authorList>
    </citation>
    <scope>NUCLEOTIDE SEQUENCE</scope>
    <source>
        <strain evidence="9">ChiSxjej5B17-1746</strain>
    </source>
</reference>
<evidence type="ECO:0000256" key="2">
    <source>
        <dbReference type="ARBA" id="ARBA00006434"/>
    </source>
</evidence>
<sequence length="475" mass="51251">MHSIDYIIIAAYFVLVTYLGYYAMKRVSNFDDYAVAGRSLPMPVFFAAIAATLCGGGATIGRISFMHTTGIIVFFALSGVVINQIFSGLYISERVHNAGKHIYSLGDLYGLYYGRSGRFLSSIFAFLFCVGGFGVQILAMGSILQTATGISLIPAALIASLVTLMYTWWGGILAVTLTDAVQYVIIIIGVTLCGYLAIDHLGGFDAMMNILYANPRFATNLQPLAGWGIVRFLGLFFSFLLGEFCAPYFIQRYASTKSAKDSKSGLLIFGVHWVFFMATTAAIGLASMAIQPDVKPDLAFTNLIRDILPAGITGLVFGALLAAVMSTGAAMINTASVIYTRDIYNKFIRPEATQSELLHQSRMSTLVVGGISIGVAILFQDVFGLMIYMFKLWPSAILPPLLCGLLWGRISPYAGAPAVIAGGLSCFIWGDKVLGEPFGIPANFVGIGLNCLTLFLVHQAMKNRRPEGVFAPDVN</sequence>
<dbReference type="PANTHER" id="PTHR48086:SF7">
    <property type="entry name" value="SODIUM-SOLUTE SYMPORTER-RELATED"/>
    <property type="match status" value="1"/>
</dbReference>
<dbReference type="Proteomes" id="UP000824264">
    <property type="component" value="Unassembled WGS sequence"/>
</dbReference>
<feature type="transmembrane region" description="Helical" evidence="8">
    <location>
        <begin position="44"/>
        <end position="65"/>
    </location>
</feature>
<dbReference type="PROSITE" id="PS50283">
    <property type="entry name" value="NA_SOLUT_SYMP_3"/>
    <property type="match status" value="1"/>
</dbReference>
<keyword evidence="5 8" id="KW-1133">Transmembrane helix</keyword>
<evidence type="ECO:0000256" key="1">
    <source>
        <dbReference type="ARBA" id="ARBA00004141"/>
    </source>
</evidence>
<name>A0A9D1R1X1_9BACT</name>
<feature type="transmembrane region" description="Helical" evidence="8">
    <location>
        <begin position="150"/>
        <end position="168"/>
    </location>
</feature>
<protein>
    <submittedName>
        <fullName evidence="9">Sodium:solute symporter family protein</fullName>
    </submittedName>
</protein>
<dbReference type="InterPro" id="IPR050277">
    <property type="entry name" value="Sodium:Solute_Symporter"/>
</dbReference>
<dbReference type="Gene3D" id="1.20.1730.10">
    <property type="entry name" value="Sodium/glucose cotransporter"/>
    <property type="match status" value="1"/>
</dbReference>
<dbReference type="GO" id="GO:0005886">
    <property type="term" value="C:plasma membrane"/>
    <property type="evidence" value="ECO:0007669"/>
    <property type="project" value="TreeGrafter"/>
</dbReference>
<accession>A0A9D1R1X1</accession>
<keyword evidence="6 8" id="KW-0472">Membrane</keyword>
<dbReference type="CDD" id="cd10322">
    <property type="entry name" value="SLC5sbd"/>
    <property type="match status" value="1"/>
</dbReference>
<dbReference type="PANTHER" id="PTHR48086">
    <property type="entry name" value="SODIUM/PROLINE SYMPORTER-RELATED"/>
    <property type="match status" value="1"/>
</dbReference>
<organism evidence="9 10">
    <name type="scientific">Candidatus Bilophila faecipullorum</name>
    <dbReference type="NCBI Taxonomy" id="2838482"/>
    <lineage>
        <taxon>Bacteria</taxon>
        <taxon>Pseudomonadati</taxon>
        <taxon>Thermodesulfobacteriota</taxon>
        <taxon>Desulfovibrionia</taxon>
        <taxon>Desulfovibrionales</taxon>
        <taxon>Desulfovibrionaceae</taxon>
        <taxon>Bilophila</taxon>
    </lineage>
</organism>
<evidence type="ECO:0000313" key="10">
    <source>
        <dbReference type="Proteomes" id="UP000824264"/>
    </source>
</evidence>
<feature type="transmembrane region" description="Helical" evidence="8">
    <location>
        <begin position="266"/>
        <end position="290"/>
    </location>
</feature>
<dbReference type="InterPro" id="IPR001734">
    <property type="entry name" value="Na/solute_symporter"/>
</dbReference>